<name>A0A0U3GUC4_9CREN</name>
<gene>
    <name evidence="1" type="ORF">ATY89_06145</name>
    <name evidence="2" type="ORF">ATZ20_09170</name>
</gene>
<accession>A0A0U3GUC4</accession>
<dbReference type="OMA" id="NIGKYMV"/>
<protein>
    <submittedName>
        <fullName evidence="2">Uncharacterized protein</fullName>
    </submittedName>
</protein>
<evidence type="ECO:0000313" key="1">
    <source>
        <dbReference type="EMBL" id="ALU29567.1"/>
    </source>
</evidence>
<evidence type="ECO:0000313" key="2">
    <source>
        <dbReference type="EMBL" id="ALU32297.1"/>
    </source>
</evidence>
<dbReference type="AlphaFoldDB" id="A0A0U3GUC4"/>
<dbReference type="OrthoDB" id="34556at2157"/>
<dbReference type="Proteomes" id="UP000060043">
    <property type="component" value="Chromosome"/>
</dbReference>
<dbReference type="EMBL" id="CP013694">
    <property type="protein sequence ID" value="ALU29567.1"/>
    <property type="molecule type" value="Genomic_DNA"/>
</dbReference>
<dbReference type="GeneID" id="14550555"/>
<sequence>MEKFWEYYKVIEKGTLISFEEFKNNREINLSIREAIKFLYKLIESSASKITSSKGENLIWDLARKKVIRPSNIEEFIDVVNIATRIEEVDDSIIYPMLVRIMEDLEDLYFSIINFKNS</sequence>
<dbReference type="EMBL" id="CP013695">
    <property type="protein sequence ID" value="ALU32297.1"/>
    <property type="molecule type" value="Genomic_DNA"/>
</dbReference>
<organism evidence="2 3">
    <name type="scientific">Sulfolobus acidocaldarius</name>
    <dbReference type="NCBI Taxonomy" id="2285"/>
    <lineage>
        <taxon>Archaea</taxon>
        <taxon>Thermoproteota</taxon>
        <taxon>Thermoprotei</taxon>
        <taxon>Sulfolobales</taxon>
        <taxon>Sulfolobaceae</taxon>
        <taxon>Sulfolobus</taxon>
    </lineage>
</organism>
<evidence type="ECO:0000313" key="4">
    <source>
        <dbReference type="Proteomes" id="UP000065473"/>
    </source>
</evidence>
<evidence type="ECO:0000313" key="3">
    <source>
        <dbReference type="Proteomes" id="UP000060043"/>
    </source>
</evidence>
<proteinExistence type="predicted"/>
<reference evidence="3 4" key="1">
    <citation type="submission" date="2015-12" db="EMBL/GenBank/DDBJ databases">
        <title>A stable core within a dynamic pangenome in Sulfolobus acidocaldarius.</title>
        <authorList>
            <person name="Anderson R."/>
            <person name="Kouris A."/>
            <person name="Seward C."/>
            <person name="Campbell K."/>
            <person name="Whitaker R."/>
        </authorList>
    </citation>
    <scope>NUCLEOTIDE SEQUENCE [LARGE SCALE GENOMIC DNA]</scope>
    <source>
        <strain evidence="1 4">GG12-C01-09</strain>
        <strain evidence="2 3">NG05B_CO5_07</strain>
    </source>
</reference>
<dbReference type="PaxDb" id="1435377-SUSAZ_00105"/>
<dbReference type="RefSeq" id="WP_011276953.1">
    <property type="nucleotide sequence ID" value="NZ_BHWZ01000001.1"/>
</dbReference>
<dbReference type="STRING" id="1435377.SUSAZ_00105"/>
<dbReference type="Proteomes" id="UP000065473">
    <property type="component" value="Chromosome"/>
</dbReference>